<dbReference type="InterPro" id="IPR032259">
    <property type="entry name" value="HIBYL-CoA-H"/>
</dbReference>
<organism evidence="5 6">
    <name type="scientific">Helicostylum pulchrum</name>
    <dbReference type="NCBI Taxonomy" id="562976"/>
    <lineage>
        <taxon>Eukaryota</taxon>
        <taxon>Fungi</taxon>
        <taxon>Fungi incertae sedis</taxon>
        <taxon>Mucoromycota</taxon>
        <taxon>Mucoromycotina</taxon>
        <taxon>Mucoromycetes</taxon>
        <taxon>Mucorales</taxon>
        <taxon>Mucorineae</taxon>
        <taxon>Mucoraceae</taxon>
        <taxon>Helicostylum</taxon>
    </lineage>
</organism>
<dbReference type="EC" id="3.1.2.4" evidence="2"/>
<name>A0ABP9XWZ7_9FUNG</name>
<protein>
    <recommendedName>
        <fullName evidence="2">3-hydroxyisobutyryl-CoA hydrolase</fullName>
        <ecNumber evidence="2">3.1.2.4</ecNumber>
    </recommendedName>
</protein>
<dbReference type="SUPFAM" id="SSF52096">
    <property type="entry name" value="ClpP/crotonase"/>
    <property type="match status" value="1"/>
</dbReference>
<dbReference type="CDD" id="cd06558">
    <property type="entry name" value="crotonase-like"/>
    <property type="match status" value="1"/>
</dbReference>
<dbReference type="Proteomes" id="UP001476247">
    <property type="component" value="Unassembled WGS sequence"/>
</dbReference>
<accession>A0ABP9XWZ7</accession>
<gene>
    <name evidence="5" type="ORF">HPULCUR_004651</name>
</gene>
<evidence type="ECO:0000313" key="5">
    <source>
        <dbReference type="EMBL" id="GAA5799241.1"/>
    </source>
</evidence>
<dbReference type="PANTHER" id="PTHR43176">
    <property type="entry name" value="3-HYDROXYISOBUTYRYL-COA HYDROLASE-RELATED"/>
    <property type="match status" value="1"/>
</dbReference>
<sequence>MSDKVIQEEPVVLVHKSKQSRHLVLNKPRDLNSIWIKNVSILYPYLKVWEKSTDAKLITISGGNNKRKIFSAGGDIKSIAGLLSKDKLSATNEIISNLGKFYELLQFIGTMNTPVIALMDGITMGAGSGLVGQVPFRVATENTLYAMPETVIGSFIDCSTSFMLSRYDGNLGLYLGLTGHRLQAEDTLFCGLASHYVHSSNLPAMQTELNELEDATHESINRVIESYAVKQDHKPSSYTLFGHKLDVIERCFKYNSVEEIIKALTKDASKFALGCVKSILRGSPTSLKVMLECFRRAEHLSYNECIRMEYRLWQRMPYTHDLKEGMVGHVAGKRERHWYPARLEDIDVEDDIRVKIFDALETHQLYFSTESDFCVNPYSRYSLPSDNEIRDVLRRYDFKKDEDLLNWFESSRPGKFGVRQKVSSFLERRV</sequence>
<proteinExistence type="predicted"/>
<dbReference type="PANTHER" id="PTHR43176:SF3">
    <property type="entry name" value="3-HYDROXYISOBUTYRYL-COA HYDROLASE, MITOCHONDRIAL"/>
    <property type="match status" value="1"/>
</dbReference>
<comment type="catalytic activity">
    <reaction evidence="1">
        <text>3-hydroxy-2-methylpropanoyl-CoA + H2O = 3-hydroxy-2-methylpropanoate + CoA + H(+)</text>
        <dbReference type="Rhea" id="RHEA:20888"/>
        <dbReference type="ChEBI" id="CHEBI:11805"/>
        <dbReference type="ChEBI" id="CHEBI:15377"/>
        <dbReference type="ChEBI" id="CHEBI:15378"/>
        <dbReference type="ChEBI" id="CHEBI:57287"/>
        <dbReference type="ChEBI" id="CHEBI:57340"/>
        <dbReference type="EC" id="3.1.2.4"/>
    </reaction>
</comment>
<reference evidence="5 6" key="1">
    <citation type="submission" date="2024-04" db="EMBL/GenBank/DDBJ databases">
        <title>genome sequences of Mucor flavus KT1a and Helicostylum pulchrum KT1b strains isolation_sourced from the surface of a dry-aged beef.</title>
        <authorList>
            <person name="Toyotome T."/>
            <person name="Hosono M."/>
            <person name="Torimaru M."/>
            <person name="Fukuda K."/>
            <person name="Mikami N."/>
        </authorList>
    </citation>
    <scope>NUCLEOTIDE SEQUENCE [LARGE SCALE GENOMIC DNA]</scope>
    <source>
        <strain evidence="5 6">KT1b</strain>
    </source>
</reference>
<dbReference type="InterPro" id="IPR029045">
    <property type="entry name" value="ClpP/crotonase-like_dom_sf"/>
</dbReference>
<comment type="caution">
    <text evidence="5">The sequence shown here is derived from an EMBL/GenBank/DDBJ whole genome shotgun (WGS) entry which is preliminary data.</text>
</comment>
<evidence type="ECO:0000256" key="1">
    <source>
        <dbReference type="ARBA" id="ARBA00001709"/>
    </source>
</evidence>
<evidence type="ECO:0000259" key="4">
    <source>
        <dbReference type="Pfam" id="PF16113"/>
    </source>
</evidence>
<dbReference type="Pfam" id="PF16113">
    <property type="entry name" value="ECH_2"/>
    <property type="match status" value="1"/>
</dbReference>
<keyword evidence="3" id="KW-0378">Hydrolase</keyword>
<feature type="domain" description="Enoyl-CoA hydratase/isomerase" evidence="4">
    <location>
        <begin position="21"/>
        <end position="349"/>
    </location>
</feature>
<dbReference type="EMBL" id="BAABUJ010000012">
    <property type="protein sequence ID" value="GAA5799241.1"/>
    <property type="molecule type" value="Genomic_DNA"/>
</dbReference>
<evidence type="ECO:0000256" key="2">
    <source>
        <dbReference type="ARBA" id="ARBA00011915"/>
    </source>
</evidence>
<dbReference type="Gene3D" id="3.90.226.10">
    <property type="entry name" value="2-enoyl-CoA Hydratase, Chain A, domain 1"/>
    <property type="match status" value="1"/>
</dbReference>
<keyword evidence="6" id="KW-1185">Reference proteome</keyword>
<evidence type="ECO:0000313" key="6">
    <source>
        <dbReference type="Proteomes" id="UP001476247"/>
    </source>
</evidence>
<dbReference type="InterPro" id="IPR045004">
    <property type="entry name" value="ECH_dom"/>
</dbReference>
<evidence type="ECO:0000256" key="3">
    <source>
        <dbReference type="ARBA" id="ARBA00022801"/>
    </source>
</evidence>